<evidence type="ECO:0000313" key="6">
    <source>
        <dbReference type="EMBL" id="KEK22007.1"/>
    </source>
</evidence>
<dbReference type="SMART" id="SM00382">
    <property type="entry name" value="AAA"/>
    <property type="match status" value="1"/>
</dbReference>
<dbReference type="SUPFAM" id="SSF52540">
    <property type="entry name" value="P-loop containing nucleoside triphosphate hydrolases"/>
    <property type="match status" value="1"/>
</dbReference>
<dbReference type="InterPro" id="IPR027417">
    <property type="entry name" value="P-loop_NTPase"/>
</dbReference>
<evidence type="ECO:0000256" key="2">
    <source>
        <dbReference type="ARBA" id="ARBA00022448"/>
    </source>
</evidence>
<evidence type="ECO:0000259" key="5">
    <source>
        <dbReference type="PROSITE" id="PS50893"/>
    </source>
</evidence>
<dbReference type="Gene3D" id="3.40.50.300">
    <property type="entry name" value="P-loop containing nucleotide triphosphate hydrolases"/>
    <property type="match status" value="1"/>
</dbReference>
<dbReference type="Proteomes" id="UP000027778">
    <property type="component" value="Unassembled WGS sequence"/>
</dbReference>
<evidence type="ECO:0000313" key="7">
    <source>
        <dbReference type="Proteomes" id="UP000027778"/>
    </source>
</evidence>
<protein>
    <submittedName>
        <fullName evidence="6">ABC transporter ATP-binding protein</fullName>
    </submittedName>
</protein>
<feature type="domain" description="ABC transporter" evidence="5">
    <location>
        <begin position="2"/>
        <end position="227"/>
    </location>
</feature>
<dbReference type="PROSITE" id="PS00211">
    <property type="entry name" value="ABC_TRANSPORTER_1"/>
    <property type="match status" value="1"/>
</dbReference>
<keyword evidence="3" id="KW-0547">Nucleotide-binding</keyword>
<sequence length="297" mass="33639">MILVQNVTKQFSNGKGLFDITFQVKEGEVFGYLGPNGAGKSTTIRNLMGFIKPTAGHAAIFGLDCWNEAAKIQREVGYLPGEISFIEGMNGLEFLKLMQGMRGLKQIKRRDELIERLQFDVKTPIRKMSKGMKQKVGIVAAFMHDPEVLILDEPTSGLDPLMQQIFIDLILEEKQKGKTILMSSHIFTEIERTCDRVAIIKDGRLVTVENIHDLQGMRRQVMDVTLSSSEEIRSLQKTNLQFETTKGNTASIIVQGNYQEVLQTLAQYNVKALQTRAMDLEYLFMHYYDAKEGAKHE</sequence>
<proteinExistence type="inferred from homology"/>
<dbReference type="InterPro" id="IPR050763">
    <property type="entry name" value="ABC_transporter_ATP-binding"/>
</dbReference>
<dbReference type="PANTHER" id="PTHR42711:SF5">
    <property type="entry name" value="ABC TRANSPORTER ATP-BINDING PROTEIN NATA"/>
    <property type="match status" value="1"/>
</dbReference>
<dbReference type="OrthoDB" id="9804819at2"/>
<dbReference type="eggNOG" id="COG1131">
    <property type="taxonomic scope" value="Bacteria"/>
</dbReference>
<dbReference type="CDD" id="cd03230">
    <property type="entry name" value="ABC_DR_subfamily_A"/>
    <property type="match status" value="1"/>
</dbReference>
<accession>A0A073K6E8</accession>
<dbReference type="InterPro" id="IPR003439">
    <property type="entry name" value="ABC_transporter-like_ATP-bd"/>
</dbReference>
<keyword evidence="2" id="KW-0813">Transport</keyword>
<dbReference type="Pfam" id="PF00005">
    <property type="entry name" value="ABC_tran"/>
    <property type="match status" value="1"/>
</dbReference>
<dbReference type="RefSeq" id="WP_033678429.1">
    <property type="nucleotide sequence ID" value="NZ_JOTM01000044.1"/>
</dbReference>
<keyword evidence="7" id="KW-1185">Reference proteome</keyword>
<evidence type="ECO:0000256" key="1">
    <source>
        <dbReference type="ARBA" id="ARBA00005417"/>
    </source>
</evidence>
<dbReference type="InterPro" id="IPR017871">
    <property type="entry name" value="ABC_transporter-like_CS"/>
</dbReference>
<evidence type="ECO:0000256" key="3">
    <source>
        <dbReference type="ARBA" id="ARBA00022741"/>
    </source>
</evidence>
<name>A0A073K6E8_9BACI</name>
<gene>
    <name evidence="6" type="ORF">BAGA_22790</name>
</gene>
<dbReference type="PROSITE" id="PS50893">
    <property type="entry name" value="ABC_TRANSPORTER_2"/>
    <property type="match status" value="1"/>
</dbReference>
<dbReference type="AlphaFoldDB" id="A0A073K6E8"/>
<comment type="similarity">
    <text evidence="1">Belongs to the ABC transporter superfamily.</text>
</comment>
<dbReference type="InterPro" id="IPR003593">
    <property type="entry name" value="AAA+_ATPase"/>
</dbReference>
<comment type="caution">
    <text evidence="6">The sequence shown here is derived from an EMBL/GenBank/DDBJ whole genome shotgun (WGS) entry which is preliminary data.</text>
</comment>
<dbReference type="EMBL" id="JOTM01000044">
    <property type="protein sequence ID" value="KEK22007.1"/>
    <property type="molecule type" value="Genomic_DNA"/>
</dbReference>
<organism evidence="6 7">
    <name type="scientific">Bacillus gaemokensis</name>
    <dbReference type="NCBI Taxonomy" id="574375"/>
    <lineage>
        <taxon>Bacteria</taxon>
        <taxon>Bacillati</taxon>
        <taxon>Bacillota</taxon>
        <taxon>Bacilli</taxon>
        <taxon>Bacillales</taxon>
        <taxon>Bacillaceae</taxon>
        <taxon>Bacillus</taxon>
        <taxon>Bacillus cereus group</taxon>
    </lineage>
</organism>
<dbReference type="GO" id="GO:0016887">
    <property type="term" value="F:ATP hydrolysis activity"/>
    <property type="evidence" value="ECO:0007669"/>
    <property type="project" value="InterPro"/>
</dbReference>
<reference evidence="6 7" key="1">
    <citation type="submission" date="2014-06" db="EMBL/GenBank/DDBJ databases">
        <title>Draft genome sequence of Bacillus gaemokensis JCM 15801 (MCCC 1A00707).</title>
        <authorList>
            <person name="Lai Q."/>
            <person name="Liu Y."/>
            <person name="Shao Z."/>
        </authorList>
    </citation>
    <scope>NUCLEOTIDE SEQUENCE [LARGE SCALE GENOMIC DNA]</scope>
    <source>
        <strain evidence="6 7">JCM 15801</strain>
    </source>
</reference>
<dbReference type="STRING" id="574375.AZF08_13550"/>
<dbReference type="GO" id="GO:0005524">
    <property type="term" value="F:ATP binding"/>
    <property type="evidence" value="ECO:0007669"/>
    <property type="project" value="UniProtKB-KW"/>
</dbReference>
<keyword evidence="4 6" id="KW-0067">ATP-binding</keyword>
<dbReference type="PANTHER" id="PTHR42711">
    <property type="entry name" value="ABC TRANSPORTER ATP-BINDING PROTEIN"/>
    <property type="match status" value="1"/>
</dbReference>
<evidence type="ECO:0000256" key="4">
    <source>
        <dbReference type="ARBA" id="ARBA00022840"/>
    </source>
</evidence>